<keyword evidence="5" id="KW-0788">Thiol protease</keyword>
<keyword evidence="4" id="KW-0378">Hydrolase</keyword>
<dbReference type="InterPro" id="IPR000169">
    <property type="entry name" value="Pept_cys_AS"/>
</dbReference>
<dbReference type="InterPro" id="IPR025660">
    <property type="entry name" value="Pept_his_AS"/>
</dbReference>
<dbReference type="GO" id="GO:0008234">
    <property type="term" value="F:cysteine-type peptidase activity"/>
    <property type="evidence" value="ECO:0007669"/>
    <property type="project" value="UniProtKB-KW"/>
</dbReference>
<evidence type="ECO:0000313" key="11">
    <source>
        <dbReference type="Proteomes" id="UP000734854"/>
    </source>
</evidence>
<keyword evidence="6" id="KW-1015">Disulfide bond</keyword>
<protein>
    <submittedName>
        <fullName evidence="10">Uncharacterized protein</fullName>
    </submittedName>
</protein>
<feature type="domain" description="Peptidase C1A papain C-terminal" evidence="8">
    <location>
        <begin position="217"/>
        <end position="430"/>
    </location>
</feature>
<dbReference type="PRINTS" id="PR00705">
    <property type="entry name" value="PAPAIN"/>
</dbReference>
<comment type="similarity">
    <text evidence="1">Belongs to the peptidase C1 family.</text>
</comment>
<evidence type="ECO:0000313" key="10">
    <source>
        <dbReference type="EMBL" id="KAG6527396.1"/>
    </source>
</evidence>
<evidence type="ECO:0000256" key="4">
    <source>
        <dbReference type="ARBA" id="ARBA00022801"/>
    </source>
</evidence>
<dbReference type="PROSITE" id="PS00139">
    <property type="entry name" value="THIOL_PROTEASE_CYS"/>
    <property type="match status" value="1"/>
</dbReference>
<dbReference type="Pfam" id="PF08246">
    <property type="entry name" value="Inhibitor_I29"/>
    <property type="match status" value="1"/>
</dbReference>
<evidence type="ECO:0000256" key="2">
    <source>
        <dbReference type="ARBA" id="ARBA00022670"/>
    </source>
</evidence>
<dbReference type="InterPro" id="IPR013201">
    <property type="entry name" value="Prot_inhib_I29"/>
</dbReference>
<evidence type="ECO:0000256" key="5">
    <source>
        <dbReference type="ARBA" id="ARBA00022807"/>
    </source>
</evidence>
<dbReference type="Proteomes" id="UP000734854">
    <property type="component" value="Unassembled WGS sequence"/>
</dbReference>
<dbReference type="SMART" id="SM00645">
    <property type="entry name" value="Pept_C1"/>
    <property type="match status" value="1"/>
</dbReference>
<reference evidence="10 11" key="1">
    <citation type="submission" date="2020-08" db="EMBL/GenBank/DDBJ databases">
        <title>Plant Genome Project.</title>
        <authorList>
            <person name="Zhang R.-G."/>
        </authorList>
    </citation>
    <scope>NUCLEOTIDE SEQUENCE [LARGE SCALE GENOMIC DNA]</scope>
    <source>
        <tissue evidence="10">Rhizome</tissue>
    </source>
</reference>
<dbReference type="Pfam" id="PF00112">
    <property type="entry name" value="Peptidase_C1"/>
    <property type="match status" value="1"/>
</dbReference>
<feature type="region of interest" description="Disordered" evidence="7">
    <location>
        <begin position="1"/>
        <end position="51"/>
    </location>
</feature>
<accession>A0A8J5HHF5</accession>
<dbReference type="Gene3D" id="3.90.70.10">
    <property type="entry name" value="Cysteine proteinases"/>
    <property type="match status" value="1"/>
</dbReference>
<dbReference type="InterPro" id="IPR000668">
    <property type="entry name" value="Peptidase_C1A_C"/>
</dbReference>
<dbReference type="InterPro" id="IPR038765">
    <property type="entry name" value="Papain-like_cys_pep_sf"/>
</dbReference>
<dbReference type="SMART" id="SM00848">
    <property type="entry name" value="Inhibitor_I29"/>
    <property type="match status" value="1"/>
</dbReference>
<evidence type="ECO:0000256" key="3">
    <source>
        <dbReference type="ARBA" id="ARBA00022729"/>
    </source>
</evidence>
<evidence type="ECO:0000259" key="9">
    <source>
        <dbReference type="SMART" id="SM00848"/>
    </source>
</evidence>
<evidence type="ECO:0000256" key="1">
    <source>
        <dbReference type="ARBA" id="ARBA00008455"/>
    </source>
</evidence>
<dbReference type="AlphaFoldDB" id="A0A8J5HHF5"/>
<organism evidence="10 11">
    <name type="scientific">Zingiber officinale</name>
    <name type="common">Ginger</name>
    <name type="synonym">Amomum zingiber</name>
    <dbReference type="NCBI Taxonomy" id="94328"/>
    <lineage>
        <taxon>Eukaryota</taxon>
        <taxon>Viridiplantae</taxon>
        <taxon>Streptophyta</taxon>
        <taxon>Embryophyta</taxon>
        <taxon>Tracheophyta</taxon>
        <taxon>Spermatophyta</taxon>
        <taxon>Magnoliopsida</taxon>
        <taxon>Liliopsida</taxon>
        <taxon>Zingiberales</taxon>
        <taxon>Zingiberaceae</taxon>
        <taxon>Zingiber</taxon>
    </lineage>
</organism>
<dbReference type="CDD" id="cd02248">
    <property type="entry name" value="Peptidase_C1A"/>
    <property type="match status" value="1"/>
</dbReference>
<proteinExistence type="inferred from homology"/>
<dbReference type="PROSITE" id="PS00640">
    <property type="entry name" value="THIOL_PROTEASE_ASN"/>
    <property type="match status" value="1"/>
</dbReference>
<name>A0A8J5HHF5_ZINOF</name>
<keyword evidence="2" id="KW-0645">Protease</keyword>
<dbReference type="InterPro" id="IPR013128">
    <property type="entry name" value="Peptidase_C1A"/>
</dbReference>
<gene>
    <name evidence="10" type="ORF">ZIOFF_009495</name>
</gene>
<sequence length="431" mass="46896">MASREQGPAVSREQGPAVSREQGPAVSREHRPATSREHRPATSREHEPAAPAYREQGPAAAGLLPSSFPTAADQCSPHLLISQQQSPGLTEIMTSPTNLAMFLSVVWLFLLAPGTGGSPSADIFERWMADHGRTYRDEAEKDYRREVFARNLEYVTAFRRDKGRRRSYTVGLNRFADHTKEEFLATYTGGNPPSVAWAPAPPPATVPAPFKYANTTAPSSMDWRDRGAVTPIKDQGNCGSCWAFSSVASIESINQIANGELISLSEQELLACDNTNRKCKGGVHYKAFSFVVAHGGITTEANYPYQPNQTACDYSKLADNAVSLTSYSFVPSHSEESLMKAVANQPVSVSIDASEFMLYAGGIFDGPCEAKLNHEVTLVGYGTDGNGTKYWIAKNSWGTGWGDQGYILLEKDVDRKEGLCGLAIRASFPII</sequence>
<keyword evidence="11" id="KW-1185">Reference proteome</keyword>
<dbReference type="SUPFAM" id="SSF54001">
    <property type="entry name" value="Cysteine proteinases"/>
    <property type="match status" value="1"/>
</dbReference>
<keyword evidence="3" id="KW-0732">Signal</keyword>
<evidence type="ECO:0000256" key="7">
    <source>
        <dbReference type="SAM" id="MobiDB-lite"/>
    </source>
</evidence>
<feature type="domain" description="Cathepsin propeptide inhibitor" evidence="9">
    <location>
        <begin position="124"/>
        <end position="183"/>
    </location>
</feature>
<evidence type="ECO:0000259" key="8">
    <source>
        <dbReference type="SMART" id="SM00645"/>
    </source>
</evidence>
<dbReference type="InterPro" id="IPR025661">
    <property type="entry name" value="Pept_asp_AS"/>
</dbReference>
<dbReference type="FunFam" id="3.90.70.10:FF:000067">
    <property type="entry name" value="Senescence-specific cysteine protease"/>
    <property type="match status" value="1"/>
</dbReference>
<evidence type="ECO:0000256" key="6">
    <source>
        <dbReference type="ARBA" id="ARBA00023157"/>
    </source>
</evidence>
<dbReference type="PANTHER" id="PTHR12411">
    <property type="entry name" value="CYSTEINE PROTEASE FAMILY C1-RELATED"/>
    <property type="match status" value="1"/>
</dbReference>
<dbReference type="PROSITE" id="PS00639">
    <property type="entry name" value="THIOL_PROTEASE_HIS"/>
    <property type="match status" value="1"/>
</dbReference>
<dbReference type="EMBL" id="JACMSC010000003">
    <property type="protein sequence ID" value="KAG6527396.1"/>
    <property type="molecule type" value="Genomic_DNA"/>
</dbReference>
<comment type="caution">
    <text evidence="10">The sequence shown here is derived from an EMBL/GenBank/DDBJ whole genome shotgun (WGS) entry which is preliminary data.</text>
</comment>
<dbReference type="GO" id="GO:0006508">
    <property type="term" value="P:proteolysis"/>
    <property type="evidence" value="ECO:0007669"/>
    <property type="project" value="UniProtKB-KW"/>
</dbReference>
<feature type="compositionally biased region" description="Basic and acidic residues" evidence="7">
    <location>
        <begin position="27"/>
        <end position="48"/>
    </location>
</feature>
<dbReference type="InterPro" id="IPR039417">
    <property type="entry name" value="Peptidase_C1A_papain-like"/>
</dbReference>